<comment type="caution">
    <text evidence="1">The sequence shown here is derived from an EMBL/GenBank/DDBJ whole genome shotgun (WGS) entry which is preliminary data.</text>
</comment>
<gene>
    <name evidence="1" type="ORF">HF526_31015</name>
</gene>
<reference evidence="1 2" key="1">
    <citation type="submission" date="2020-04" db="EMBL/GenBank/DDBJ databases">
        <authorList>
            <person name="Klaysubun C."/>
            <person name="Duangmal K."/>
            <person name="Lipun K."/>
        </authorList>
    </citation>
    <scope>NUCLEOTIDE SEQUENCE [LARGE SCALE GENOMIC DNA]</scope>
    <source>
        <strain evidence="1 2">K10HN5</strain>
    </source>
</reference>
<dbReference type="SUPFAM" id="SSF46785">
    <property type="entry name" value="Winged helix' DNA-binding domain"/>
    <property type="match status" value="1"/>
</dbReference>
<dbReference type="Proteomes" id="UP000820669">
    <property type="component" value="Unassembled WGS sequence"/>
</dbReference>
<accession>A0ABX1SJH8</accession>
<dbReference type="EMBL" id="JAAXLA010000095">
    <property type="protein sequence ID" value="NMI01691.1"/>
    <property type="molecule type" value="Genomic_DNA"/>
</dbReference>
<evidence type="ECO:0000313" key="1">
    <source>
        <dbReference type="EMBL" id="NMI01691.1"/>
    </source>
</evidence>
<sequence>MREIGLSAHRRQLGVQRLSHNPIRAAEAFTAVHQPNLTRDGHRVAGLRLGDHRAQALLQVLLVFRLLPRGFRNPDLRELLGLAPTGPSAGQVSYDLRRLRAHGLIARAPGSHRYRVTDTGPAHATLITDIHTRLPEPGPAQFTDPDPPAPSALRAAARNYRHALDHFTQQARFAA</sequence>
<protein>
    <submittedName>
        <fullName evidence="1">Uncharacterized protein</fullName>
    </submittedName>
</protein>
<dbReference type="RefSeq" id="WP_169385205.1">
    <property type="nucleotide sequence ID" value="NZ_JAAXLA010000095.1"/>
</dbReference>
<organism evidence="1 2">
    <name type="scientific">Pseudonocardia acidicola</name>
    <dbReference type="NCBI Taxonomy" id="2724939"/>
    <lineage>
        <taxon>Bacteria</taxon>
        <taxon>Bacillati</taxon>
        <taxon>Actinomycetota</taxon>
        <taxon>Actinomycetes</taxon>
        <taxon>Pseudonocardiales</taxon>
        <taxon>Pseudonocardiaceae</taxon>
        <taxon>Pseudonocardia</taxon>
    </lineage>
</organism>
<dbReference type="InterPro" id="IPR036390">
    <property type="entry name" value="WH_DNA-bd_sf"/>
</dbReference>
<name>A0ABX1SJH8_9PSEU</name>
<evidence type="ECO:0000313" key="2">
    <source>
        <dbReference type="Proteomes" id="UP000820669"/>
    </source>
</evidence>
<keyword evidence="2" id="KW-1185">Reference proteome</keyword>
<proteinExistence type="predicted"/>